<comment type="caution">
    <text evidence="1">The sequence shown here is derived from an EMBL/GenBank/DDBJ whole genome shotgun (WGS) entry which is preliminary data.</text>
</comment>
<evidence type="ECO:0000313" key="2">
    <source>
        <dbReference type="Proteomes" id="UP001217089"/>
    </source>
</evidence>
<reference evidence="1 2" key="1">
    <citation type="submission" date="2022-12" db="EMBL/GenBank/DDBJ databases">
        <title>Chromosome-level genome of Tegillarca granosa.</title>
        <authorList>
            <person name="Kim J."/>
        </authorList>
    </citation>
    <scope>NUCLEOTIDE SEQUENCE [LARGE SCALE GENOMIC DNA]</scope>
    <source>
        <strain evidence="1">Teg-2019</strain>
        <tissue evidence="1">Adductor muscle</tissue>
    </source>
</reference>
<dbReference type="EMBL" id="JARBDR010000919">
    <property type="protein sequence ID" value="KAJ8300773.1"/>
    <property type="molecule type" value="Genomic_DNA"/>
</dbReference>
<name>A0ABQ9E5S8_TEGGR</name>
<dbReference type="Proteomes" id="UP001217089">
    <property type="component" value="Unassembled WGS sequence"/>
</dbReference>
<proteinExistence type="predicted"/>
<organism evidence="1 2">
    <name type="scientific">Tegillarca granosa</name>
    <name type="common">Malaysian cockle</name>
    <name type="synonym">Anadara granosa</name>
    <dbReference type="NCBI Taxonomy" id="220873"/>
    <lineage>
        <taxon>Eukaryota</taxon>
        <taxon>Metazoa</taxon>
        <taxon>Spiralia</taxon>
        <taxon>Lophotrochozoa</taxon>
        <taxon>Mollusca</taxon>
        <taxon>Bivalvia</taxon>
        <taxon>Autobranchia</taxon>
        <taxon>Pteriomorphia</taxon>
        <taxon>Arcoida</taxon>
        <taxon>Arcoidea</taxon>
        <taxon>Arcidae</taxon>
        <taxon>Tegillarca</taxon>
    </lineage>
</organism>
<sequence length="164" mass="18973">MYEAVFTYCFALHVFQAGVRRNNANVIHAVCSVILWIKHAFLPGDIHRDSLVRIQCPPQISAFIEEHESHSLSENDCKGEGGAFVLECKNKMTKILISPGIPEQKHWKNVCRNLDRLSKIRQNFNTILEIKDDDPDYSYCPNINREIFHLRKLIRLGGFLMSKF</sequence>
<evidence type="ECO:0000313" key="1">
    <source>
        <dbReference type="EMBL" id="KAJ8300773.1"/>
    </source>
</evidence>
<gene>
    <name evidence="1" type="ORF">KUTeg_022292</name>
</gene>
<keyword evidence="2" id="KW-1185">Reference proteome</keyword>
<accession>A0ABQ9E5S8</accession>
<protein>
    <submittedName>
        <fullName evidence="1">Uncharacterized protein</fullName>
    </submittedName>
</protein>